<accession>A0A0L1JVB5</accession>
<evidence type="ECO:0000256" key="1">
    <source>
        <dbReference type="SAM" id="MobiDB-lite"/>
    </source>
</evidence>
<comment type="caution">
    <text evidence="2">The sequence shown here is derived from an EMBL/GenBank/DDBJ whole genome shotgun (WGS) entry which is preliminary data.</text>
</comment>
<dbReference type="STRING" id="1317121.ATO11_00070"/>
<evidence type="ECO:0000313" key="2">
    <source>
        <dbReference type="EMBL" id="KNG95637.1"/>
    </source>
</evidence>
<dbReference type="Proteomes" id="UP000036938">
    <property type="component" value="Unassembled WGS sequence"/>
</dbReference>
<organism evidence="2 3">
    <name type="scientific">Pseudaestuariivita atlantica</name>
    <dbReference type="NCBI Taxonomy" id="1317121"/>
    <lineage>
        <taxon>Bacteria</taxon>
        <taxon>Pseudomonadati</taxon>
        <taxon>Pseudomonadota</taxon>
        <taxon>Alphaproteobacteria</taxon>
        <taxon>Rhodobacterales</taxon>
        <taxon>Paracoccaceae</taxon>
        <taxon>Pseudaestuariivita</taxon>
    </lineage>
</organism>
<feature type="region of interest" description="Disordered" evidence="1">
    <location>
        <begin position="1"/>
        <end position="28"/>
    </location>
</feature>
<dbReference type="EMBL" id="AQQZ01000001">
    <property type="protein sequence ID" value="KNG95637.1"/>
    <property type="molecule type" value="Genomic_DNA"/>
</dbReference>
<sequence length="409" mass="45101">MARHPSSTPHPEPSQLSAPTHRLSRLSPRLVIPTCDRSREEKEQGWHHRQGLHLARQERWDDLSHLLRQFDGLRATTPGGTPIPTLLAQGARADTVSPTLPSGAPVTEARRLGVAALDALATDRADDYGTTLVAALAHIDIGWSFRGEGWSSEMDARDHESFARHFDRASELLDRFDPITCDSPALAAARCAALPGGQVPTDRLTAAYETLIALDPNAPGHMRAYGNHLLPRWFGSYDRLNLEARRTAAATNDAWGNGGYAWVYMDALLVDERAYEMLDTDFFLDGVRDILTRRPSQHLANLFAAYLGISTRAVAPKSGDARLIERARARLSAGFRWVLHDHLRELHPLLWAEAADRFAPVAGLPDRASLIRRGRAAAFSRISEAFAHVMAEGQIVRFDPDGIVYSPAA</sequence>
<evidence type="ECO:0000313" key="3">
    <source>
        <dbReference type="Proteomes" id="UP000036938"/>
    </source>
</evidence>
<dbReference type="AlphaFoldDB" id="A0A0L1JVB5"/>
<gene>
    <name evidence="2" type="ORF">ATO11_00070</name>
</gene>
<protein>
    <recommendedName>
        <fullName evidence="4">DUF4034 domain-containing protein</fullName>
    </recommendedName>
</protein>
<evidence type="ECO:0008006" key="4">
    <source>
        <dbReference type="Google" id="ProtNLM"/>
    </source>
</evidence>
<name>A0A0L1JVB5_9RHOB</name>
<keyword evidence="3" id="KW-1185">Reference proteome</keyword>
<feature type="compositionally biased region" description="Polar residues" evidence="1">
    <location>
        <begin position="1"/>
        <end position="18"/>
    </location>
</feature>
<dbReference type="PATRIC" id="fig|1317121.7.peg.15"/>
<reference evidence="2 3" key="1">
    <citation type="journal article" date="2015" name="Int. J. Syst. Evol. Microbiol.">
        <title>Aestuariivita atlantica sp. nov., isolated from deep sea sediment of the Atlantic Ocean.</title>
        <authorList>
            <person name="Li G."/>
            <person name="Lai Q."/>
            <person name="Du Y."/>
            <person name="Liu X."/>
            <person name="Sun F."/>
            <person name="Shao Z."/>
        </authorList>
    </citation>
    <scope>NUCLEOTIDE SEQUENCE [LARGE SCALE GENOMIC DNA]</scope>
    <source>
        <strain evidence="2 3">22II-S11-z3</strain>
    </source>
</reference>
<proteinExistence type="predicted"/>